<evidence type="ECO:0000313" key="11">
    <source>
        <dbReference type="Proteomes" id="UP000002058"/>
    </source>
</evidence>
<comment type="similarity">
    <text evidence="2">Belongs to the peptidase C19 family.</text>
</comment>
<keyword evidence="6" id="KW-0378">Hydrolase</keyword>
<dbReference type="OrthoDB" id="952271at2759"/>
<dbReference type="InterPro" id="IPR001394">
    <property type="entry name" value="Peptidase_C19_UCH"/>
</dbReference>
<dbReference type="InterPro" id="IPR028889">
    <property type="entry name" value="USP"/>
</dbReference>
<evidence type="ECO:0000259" key="9">
    <source>
        <dbReference type="PROSITE" id="PS50235"/>
    </source>
</evidence>
<dbReference type="EMBL" id="CH476618">
    <property type="protein sequence ID" value="EEP81375.1"/>
    <property type="molecule type" value="Genomic_DNA"/>
</dbReference>
<dbReference type="SUPFAM" id="SSF54001">
    <property type="entry name" value="Cysteine proteinases"/>
    <property type="match status" value="1"/>
</dbReference>
<evidence type="ECO:0000256" key="6">
    <source>
        <dbReference type="ARBA" id="ARBA00022801"/>
    </source>
</evidence>
<dbReference type="STRING" id="336963.C4JX67"/>
<proteinExistence type="inferred from homology"/>
<dbReference type="InterPro" id="IPR050185">
    <property type="entry name" value="Ub_carboxyl-term_hydrolase"/>
</dbReference>
<feature type="region of interest" description="Disordered" evidence="8">
    <location>
        <begin position="195"/>
        <end position="271"/>
    </location>
</feature>
<sequence>MYDLIGVDNHFGTLGGGHYTASAKSFVDGNWYEFNDSHVSRKGLNSIVTNHAYLLFYRRRSDHPLGGPYLAKVTEAAYQKNAADSDSPEDSDGNSGEGKRLDGSSRNGSSSALAEAAAAHQAGDGGLQGEILNHSNADDDPPEYLDIARGGETVLERGDGIEGMEIDGYERYGAGPMSYMEARWSFNNVGKEPYYEPNEDMDDDSSVKAFGSGSDRDGQIRPLGSSEGPDPLFSGMDYDNGHLNILNVGDDEDDGNLPVVELPVPDEESSS</sequence>
<evidence type="ECO:0000256" key="3">
    <source>
        <dbReference type="ARBA" id="ARBA00012759"/>
    </source>
</evidence>
<dbReference type="PROSITE" id="PS50235">
    <property type="entry name" value="USP_3"/>
    <property type="match status" value="1"/>
</dbReference>
<dbReference type="Pfam" id="PF00443">
    <property type="entry name" value="UCH"/>
    <property type="match status" value="1"/>
</dbReference>
<dbReference type="HOGENOM" id="CLU_1027433_0_0_1"/>
<dbReference type="RefSeq" id="XP_002583273.1">
    <property type="nucleotide sequence ID" value="XM_002583227.1"/>
</dbReference>
<dbReference type="InParanoid" id="C4JX67"/>
<dbReference type="PANTHER" id="PTHR21646">
    <property type="entry name" value="UBIQUITIN CARBOXYL-TERMINAL HYDROLASE"/>
    <property type="match status" value="1"/>
</dbReference>
<keyword evidence="4" id="KW-0645">Protease</keyword>
<dbReference type="GO" id="GO:0006508">
    <property type="term" value="P:proteolysis"/>
    <property type="evidence" value="ECO:0007669"/>
    <property type="project" value="UniProtKB-KW"/>
</dbReference>
<feature type="compositionally biased region" description="Low complexity" evidence="8">
    <location>
        <begin position="108"/>
        <end position="122"/>
    </location>
</feature>
<dbReference type="VEuPathDB" id="FungiDB:UREG_06240"/>
<keyword evidence="7" id="KW-0788">Thiol protease</keyword>
<dbReference type="Proteomes" id="UP000002058">
    <property type="component" value="Unassembled WGS sequence"/>
</dbReference>
<evidence type="ECO:0000256" key="4">
    <source>
        <dbReference type="ARBA" id="ARBA00022670"/>
    </source>
</evidence>
<evidence type="ECO:0000256" key="5">
    <source>
        <dbReference type="ARBA" id="ARBA00022786"/>
    </source>
</evidence>
<comment type="catalytic activity">
    <reaction evidence="1">
        <text>Thiol-dependent hydrolysis of ester, thioester, amide, peptide and isopeptide bonds formed by the C-terminal Gly of ubiquitin (a 76-residue protein attached to proteins as an intracellular targeting signal).</text>
        <dbReference type="EC" id="3.4.19.12"/>
    </reaction>
</comment>
<organism evidence="10 11">
    <name type="scientific">Uncinocarpus reesii (strain UAMH 1704)</name>
    <dbReference type="NCBI Taxonomy" id="336963"/>
    <lineage>
        <taxon>Eukaryota</taxon>
        <taxon>Fungi</taxon>
        <taxon>Dikarya</taxon>
        <taxon>Ascomycota</taxon>
        <taxon>Pezizomycotina</taxon>
        <taxon>Eurotiomycetes</taxon>
        <taxon>Eurotiomycetidae</taxon>
        <taxon>Onygenales</taxon>
        <taxon>Onygenaceae</taxon>
        <taxon>Uncinocarpus</taxon>
    </lineage>
</organism>
<keyword evidence="11" id="KW-1185">Reference proteome</keyword>
<feature type="domain" description="USP" evidence="9">
    <location>
        <begin position="1"/>
        <end position="60"/>
    </location>
</feature>
<dbReference type="Gene3D" id="3.90.70.10">
    <property type="entry name" value="Cysteine proteinases"/>
    <property type="match status" value="1"/>
</dbReference>
<accession>C4JX67</accession>
<dbReference type="EC" id="3.4.19.12" evidence="3"/>
<evidence type="ECO:0000256" key="7">
    <source>
        <dbReference type="ARBA" id="ARBA00022807"/>
    </source>
</evidence>
<dbReference type="InterPro" id="IPR018200">
    <property type="entry name" value="USP_CS"/>
</dbReference>
<name>C4JX67_UNCRE</name>
<protein>
    <recommendedName>
        <fullName evidence="3">ubiquitinyl hydrolase 1</fullName>
        <ecNumber evidence="3">3.4.19.12</ecNumber>
    </recommendedName>
</protein>
<evidence type="ECO:0000256" key="1">
    <source>
        <dbReference type="ARBA" id="ARBA00000707"/>
    </source>
</evidence>
<dbReference type="eggNOG" id="KOG1870">
    <property type="taxonomic scope" value="Eukaryota"/>
</dbReference>
<dbReference type="GO" id="GO:0016579">
    <property type="term" value="P:protein deubiquitination"/>
    <property type="evidence" value="ECO:0007669"/>
    <property type="project" value="InterPro"/>
</dbReference>
<dbReference type="GeneID" id="8441593"/>
<feature type="region of interest" description="Disordered" evidence="8">
    <location>
        <begin position="80"/>
        <end position="146"/>
    </location>
</feature>
<dbReference type="PROSITE" id="PS00973">
    <property type="entry name" value="USP_2"/>
    <property type="match status" value="1"/>
</dbReference>
<evidence type="ECO:0000256" key="8">
    <source>
        <dbReference type="SAM" id="MobiDB-lite"/>
    </source>
</evidence>
<dbReference type="GO" id="GO:0004843">
    <property type="term" value="F:cysteine-type deubiquitinase activity"/>
    <property type="evidence" value="ECO:0007669"/>
    <property type="project" value="UniProtKB-EC"/>
</dbReference>
<dbReference type="KEGG" id="ure:UREG_06240"/>
<gene>
    <name evidence="10" type="ORF">UREG_06240</name>
</gene>
<keyword evidence="5" id="KW-0833">Ubl conjugation pathway</keyword>
<dbReference type="AlphaFoldDB" id="C4JX67"/>
<evidence type="ECO:0000313" key="10">
    <source>
        <dbReference type="EMBL" id="EEP81375.1"/>
    </source>
</evidence>
<evidence type="ECO:0000256" key="2">
    <source>
        <dbReference type="ARBA" id="ARBA00009085"/>
    </source>
</evidence>
<dbReference type="InterPro" id="IPR038765">
    <property type="entry name" value="Papain-like_cys_pep_sf"/>
</dbReference>
<reference evidence="11" key="1">
    <citation type="journal article" date="2009" name="Genome Res.">
        <title>Comparative genomic analyses of the human fungal pathogens Coccidioides and their relatives.</title>
        <authorList>
            <person name="Sharpton T.J."/>
            <person name="Stajich J.E."/>
            <person name="Rounsley S.D."/>
            <person name="Gardner M.J."/>
            <person name="Wortman J.R."/>
            <person name="Jordar V.S."/>
            <person name="Maiti R."/>
            <person name="Kodira C.D."/>
            <person name="Neafsey D.E."/>
            <person name="Zeng Q."/>
            <person name="Hung C.-Y."/>
            <person name="McMahan C."/>
            <person name="Muszewska A."/>
            <person name="Grynberg M."/>
            <person name="Mandel M.A."/>
            <person name="Kellner E.M."/>
            <person name="Barker B.M."/>
            <person name="Galgiani J.N."/>
            <person name="Orbach M.J."/>
            <person name="Kirkland T.N."/>
            <person name="Cole G.T."/>
            <person name="Henn M.R."/>
            <person name="Birren B.W."/>
            <person name="Taylor J.W."/>
        </authorList>
    </citation>
    <scope>NUCLEOTIDE SEQUENCE [LARGE SCALE GENOMIC DNA]</scope>
    <source>
        <strain evidence="11">UAMH 1704</strain>
    </source>
</reference>
<dbReference type="PANTHER" id="PTHR21646:SF24">
    <property type="entry name" value="UBIQUITIN CARBOXYL-TERMINAL HYDROLASE"/>
    <property type="match status" value="1"/>
</dbReference>